<organism evidence="4 5">
    <name type="scientific">Streptohalobacillus salinus</name>
    <dbReference type="NCBI Taxonomy" id="621096"/>
    <lineage>
        <taxon>Bacteria</taxon>
        <taxon>Bacillati</taxon>
        <taxon>Bacillota</taxon>
        <taxon>Bacilli</taxon>
        <taxon>Bacillales</taxon>
        <taxon>Bacillaceae</taxon>
        <taxon>Streptohalobacillus</taxon>
    </lineage>
</organism>
<dbReference type="PROSITE" id="PS50883">
    <property type="entry name" value="EAL"/>
    <property type="match status" value="1"/>
</dbReference>
<evidence type="ECO:0000313" key="4">
    <source>
        <dbReference type="EMBL" id="PXW92940.1"/>
    </source>
</evidence>
<evidence type="ECO:0000259" key="3">
    <source>
        <dbReference type="PROSITE" id="PS50887"/>
    </source>
</evidence>
<feature type="transmembrane region" description="Helical" evidence="1">
    <location>
        <begin position="7"/>
        <end position="26"/>
    </location>
</feature>
<feature type="transmembrane region" description="Helical" evidence="1">
    <location>
        <begin position="62"/>
        <end position="83"/>
    </location>
</feature>
<dbReference type="EMBL" id="QJJR01000001">
    <property type="protein sequence ID" value="PXW92940.1"/>
    <property type="molecule type" value="Genomic_DNA"/>
</dbReference>
<evidence type="ECO:0000256" key="1">
    <source>
        <dbReference type="SAM" id="Phobius"/>
    </source>
</evidence>
<proteinExistence type="predicted"/>
<dbReference type="RefSeq" id="WP_110250042.1">
    <property type="nucleotide sequence ID" value="NZ_QJJR01000001.1"/>
</dbReference>
<reference evidence="4 5" key="1">
    <citation type="submission" date="2018-05" db="EMBL/GenBank/DDBJ databases">
        <title>Genomic Encyclopedia of Type Strains, Phase IV (KMG-IV): sequencing the most valuable type-strain genomes for metagenomic binning, comparative biology and taxonomic classification.</title>
        <authorList>
            <person name="Goeker M."/>
        </authorList>
    </citation>
    <scope>NUCLEOTIDE SEQUENCE [LARGE SCALE GENOMIC DNA]</scope>
    <source>
        <strain evidence="4 5">DSM 22440</strain>
    </source>
</reference>
<dbReference type="InterPro" id="IPR029787">
    <property type="entry name" value="Nucleotide_cyclase"/>
</dbReference>
<dbReference type="SUPFAM" id="SSF141868">
    <property type="entry name" value="EAL domain-like"/>
    <property type="match status" value="1"/>
</dbReference>
<dbReference type="InterPro" id="IPR000160">
    <property type="entry name" value="GGDEF_dom"/>
</dbReference>
<dbReference type="SMART" id="SM00267">
    <property type="entry name" value="GGDEF"/>
    <property type="match status" value="1"/>
</dbReference>
<dbReference type="PROSITE" id="PS50887">
    <property type="entry name" value="GGDEF"/>
    <property type="match status" value="1"/>
</dbReference>
<feature type="domain" description="EAL" evidence="2">
    <location>
        <begin position="494"/>
        <end position="743"/>
    </location>
</feature>
<gene>
    <name evidence="4" type="ORF">DES38_10118</name>
</gene>
<dbReference type="SMART" id="SM00052">
    <property type="entry name" value="EAL"/>
    <property type="match status" value="1"/>
</dbReference>
<keyword evidence="1" id="KW-0812">Transmembrane</keyword>
<keyword evidence="1" id="KW-1133">Transmembrane helix</keyword>
<feature type="transmembrane region" description="Helical" evidence="1">
    <location>
        <begin position="32"/>
        <end position="50"/>
    </location>
</feature>
<dbReference type="SUPFAM" id="SSF55073">
    <property type="entry name" value="Nucleotide cyclase"/>
    <property type="match status" value="1"/>
</dbReference>
<dbReference type="PANTHER" id="PTHR33121:SF71">
    <property type="entry name" value="OXYGEN SENSOR PROTEIN DOSP"/>
    <property type="match status" value="1"/>
</dbReference>
<keyword evidence="1" id="KW-0472">Membrane</keyword>
<dbReference type="InterPro" id="IPR043128">
    <property type="entry name" value="Rev_trsase/Diguanyl_cyclase"/>
</dbReference>
<feature type="transmembrane region" description="Helical" evidence="1">
    <location>
        <begin position="129"/>
        <end position="152"/>
    </location>
</feature>
<feature type="transmembrane region" description="Helical" evidence="1">
    <location>
        <begin position="95"/>
        <end position="117"/>
    </location>
</feature>
<dbReference type="InterPro" id="IPR050706">
    <property type="entry name" value="Cyclic-di-GMP_PDE-like"/>
</dbReference>
<keyword evidence="5" id="KW-1185">Reference proteome</keyword>
<dbReference type="Proteomes" id="UP000247922">
    <property type="component" value="Unassembled WGS sequence"/>
</dbReference>
<dbReference type="InterPro" id="IPR001633">
    <property type="entry name" value="EAL_dom"/>
</dbReference>
<dbReference type="InterPro" id="IPR035919">
    <property type="entry name" value="EAL_sf"/>
</dbReference>
<dbReference type="Pfam" id="PF00563">
    <property type="entry name" value="EAL"/>
    <property type="match status" value="1"/>
</dbReference>
<sequence length="743" mass="85366">MVQRHIIRNIVIAVMLQATLLLFYDYQLIRQLLAIFIPLALASVIIAKLLNLLKDKKREDRIFLYLLLISFFFYLSSYLIWFVDLLRGVPIVSTTLSFSLWILVYPLLCSAVLVKLIQLKNKDKLIQHLFTIVTFFIIVGTFMLHYVIFPYIETYDDSFWHVLILFTEPLLSGVLLGAGLILYFLSTETSQRATVFFFVSGLFIQALAESVYVVQRLLDNYTIGNTTDVLWILALLCFLSAVRMLEQEPKEINWRLMRLIDHQDSLFPYFVILGFVIYCYYQIALGLNIFSIAVFLLMVLLIIHQLVVVRRNSRLINDYQRAIYYDELTNLRNRTSMIQDLPTILNKAKRYQKVVSIILIDIDRFKTINDSLGHEAGDYVLKKIAKRFEKIISASYILYRIGGDEFVFIGFGLDRTTIEQFVHSAMAELKRTVKFHGTNLNISASVGISVFPDNNPAGEGLFQYADAAMYQAKAQGKNQYIFFDDSLKHALDRRLLLENELRTAVEDDELVVYYQSKMNILTHECVGYEALVRWNHPSLGLISPGEFIPIAEETGEIKAVGAYVLNAAIKQNKKWQDEGFGYFPVSVNVSAEQFNQFDFVDQVKKMLKRHQLTPKYLELEITESIMQDVETVLPVIQAFKAMGIQLSLDDFGTGYSSLYILKELPVDTIKIDQSFVRTINDPRSESIVKTIIDIGTNLGMQVIAEGIETFEHLEHLKAKGCIFGQGYYYSRPVPVEKVKKCMS</sequence>
<dbReference type="GO" id="GO:0071111">
    <property type="term" value="F:cyclic-guanylate-specific phosphodiesterase activity"/>
    <property type="evidence" value="ECO:0007669"/>
    <property type="project" value="InterPro"/>
</dbReference>
<feature type="transmembrane region" description="Helical" evidence="1">
    <location>
        <begin position="266"/>
        <end position="283"/>
    </location>
</feature>
<evidence type="ECO:0000313" key="5">
    <source>
        <dbReference type="Proteomes" id="UP000247922"/>
    </source>
</evidence>
<feature type="transmembrane region" description="Helical" evidence="1">
    <location>
        <begin position="229"/>
        <end position="245"/>
    </location>
</feature>
<feature type="domain" description="GGDEF" evidence="3">
    <location>
        <begin position="353"/>
        <end position="485"/>
    </location>
</feature>
<name>A0A2V3WDG6_9BACI</name>
<comment type="caution">
    <text evidence="4">The sequence shown here is derived from an EMBL/GenBank/DDBJ whole genome shotgun (WGS) entry which is preliminary data.</text>
</comment>
<dbReference type="CDD" id="cd01949">
    <property type="entry name" value="GGDEF"/>
    <property type="match status" value="1"/>
</dbReference>
<dbReference type="OrthoDB" id="9759607at2"/>
<dbReference type="CDD" id="cd01948">
    <property type="entry name" value="EAL"/>
    <property type="match status" value="1"/>
</dbReference>
<dbReference type="AlphaFoldDB" id="A0A2V3WDG6"/>
<accession>A0A2V3WDG6</accession>
<dbReference type="Pfam" id="PF00990">
    <property type="entry name" value="GGDEF"/>
    <property type="match status" value="1"/>
</dbReference>
<feature type="transmembrane region" description="Helical" evidence="1">
    <location>
        <begin position="289"/>
        <end position="309"/>
    </location>
</feature>
<feature type="transmembrane region" description="Helical" evidence="1">
    <location>
        <begin position="158"/>
        <end position="183"/>
    </location>
</feature>
<dbReference type="Gene3D" id="3.20.20.450">
    <property type="entry name" value="EAL domain"/>
    <property type="match status" value="1"/>
</dbReference>
<dbReference type="Gene3D" id="3.30.70.270">
    <property type="match status" value="1"/>
</dbReference>
<feature type="transmembrane region" description="Helical" evidence="1">
    <location>
        <begin position="195"/>
        <end position="214"/>
    </location>
</feature>
<dbReference type="PANTHER" id="PTHR33121">
    <property type="entry name" value="CYCLIC DI-GMP PHOSPHODIESTERASE PDEF"/>
    <property type="match status" value="1"/>
</dbReference>
<dbReference type="NCBIfam" id="TIGR00254">
    <property type="entry name" value="GGDEF"/>
    <property type="match status" value="1"/>
</dbReference>
<evidence type="ECO:0000259" key="2">
    <source>
        <dbReference type="PROSITE" id="PS50883"/>
    </source>
</evidence>
<protein>
    <submittedName>
        <fullName evidence="4">Diguanylate cyclase (GGDEF)-like protein</fullName>
    </submittedName>
</protein>